<accession>A0A1B6D550</accession>
<evidence type="ECO:0000313" key="3">
    <source>
        <dbReference type="EMBL" id="JAS20776.1"/>
    </source>
</evidence>
<protein>
    <recommendedName>
        <fullName evidence="1">CHK kinase-like domain-containing protein</fullName>
    </recommendedName>
</protein>
<dbReference type="InterPro" id="IPR011009">
    <property type="entry name" value="Kinase-like_dom_sf"/>
</dbReference>
<dbReference type="EMBL" id="GEDC01016522">
    <property type="protein sequence ID" value="JAS20776.1"/>
    <property type="molecule type" value="Transcribed_RNA"/>
</dbReference>
<dbReference type="SUPFAM" id="SSF56112">
    <property type="entry name" value="Protein kinase-like (PK-like)"/>
    <property type="match status" value="1"/>
</dbReference>
<gene>
    <name evidence="2" type="ORF">g.944</name>
    <name evidence="3" type="ORF">g.946</name>
</gene>
<feature type="domain" description="CHK kinase-like" evidence="1">
    <location>
        <begin position="132"/>
        <end position="323"/>
    </location>
</feature>
<organism evidence="3">
    <name type="scientific">Clastoptera arizonana</name>
    <name type="common">Arizona spittle bug</name>
    <dbReference type="NCBI Taxonomy" id="38151"/>
    <lineage>
        <taxon>Eukaryota</taxon>
        <taxon>Metazoa</taxon>
        <taxon>Ecdysozoa</taxon>
        <taxon>Arthropoda</taxon>
        <taxon>Hexapoda</taxon>
        <taxon>Insecta</taxon>
        <taxon>Pterygota</taxon>
        <taxon>Neoptera</taxon>
        <taxon>Paraneoptera</taxon>
        <taxon>Hemiptera</taxon>
        <taxon>Auchenorrhyncha</taxon>
        <taxon>Cercopoidea</taxon>
        <taxon>Clastopteridae</taxon>
        <taxon>Clastoptera</taxon>
    </lineage>
</organism>
<sequence>MNEIIDTHDITNLIKNIFGNRGEIIECKITNFNSMGINFSSILYGINLNIQSVNKKENHQIQIIAKLLPGKETQMKVNSKLGFLKEIKFYETVIPFYKEIQIGSGLAEDEIVDIFPTYYGSVYSADDNNDIILLSDLKEEHYKLKNLRTGLDYNHTCLVLQEIAKFHATGIALKKRDDKIFKTSLKLAAEPSLQNTTNPERKLINLKFRGTIKHILSKMPECKEYIKKVDQILESTDKQPIPNVREPFATLLHNDLWYNNILFKYQNGKPFKVKFVDFQTTVYNSPVRDIIHFIFTSTEESVQQQFDHLVQVYYKSLSEYLVKLKCDLNEFNYTKFEEEILLFGTTKMKHTILLYKDVCGSDFKSDKFDHSRFETSLRNLFYNFSKRNWI</sequence>
<evidence type="ECO:0000313" key="2">
    <source>
        <dbReference type="EMBL" id="JAS06473.1"/>
    </source>
</evidence>
<reference evidence="3" key="1">
    <citation type="submission" date="2015-12" db="EMBL/GenBank/DDBJ databases">
        <title>De novo transcriptome assembly of four potential Pierce s Disease insect vectors from Arizona vineyards.</title>
        <authorList>
            <person name="Tassone E.E."/>
        </authorList>
    </citation>
    <scope>NUCLEOTIDE SEQUENCE</scope>
</reference>
<dbReference type="PANTHER" id="PTHR11012">
    <property type="entry name" value="PROTEIN KINASE-LIKE DOMAIN-CONTAINING"/>
    <property type="match status" value="1"/>
</dbReference>
<dbReference type="AlphaFoldDB" id="A0A1B6D550"/>
<dbReference type="InterPro" id="IPR004119">
    <property type="entry name" value="EcKL"/>
</dbReference>
<evidence type="ECO:0000259" key="1">
    <source>
        <dbReference type="SMART" id="SM00587"/>
    </source>
</evidence>
<dbReference type="Pfam" id="PF02958">
    <property type="entry name" value="EcKL"/>
    <property type="match status" value="1"/>
</dbReference>
<dbReference type="Gene3D" id="3.90.1200.10">
    <property type="match status" value="1"/>
</dbReference>
<dbReference type="SMART" id="SM00587">
    <property type="entry name" value="CHK"/>
    <property type="match status" value="1"/>
</dbReference>
<proteinExistence type="predicted"/>
<dbReference type="EMBL" id="GEDC01030825">
    <property type="protein sequence ID" value="JAS06473.1"/>
    <property type="molecule type" value="Transcribed_RNA"/>
</dbReference>
<name>A0A1B6D550_9HEMI</name>
<dbReference type="InterPro" id="IPR015897">
    <property type="entry name" value="CHK_kinase-like"/>
</dbReference>
<dbReference type="PANTHER" id="PTHR11012:SF55">
    <property type="entry name" value="BHLH DOMAIN-CONTAINING PROTEIN"/>
    <property type="match status" value="1"/>
</dbReference>